<dbReference type="Proteomes" id="UP000178315">
    <property type="component" value="Unassembled WGS sequence"/>
</dbReference>
<dbReference type="Gene3D" id="3.30.230.10">
    <property type="match status" value="1"/>
</dbReference>
<feature type="region of interest" description="Disordered" evidence="6">
    <location>
        <begin position="112"/>
        <end position="133"/>
    </location>
</feature>
<dbReference type="GO" id="GO:0003735">
    <property type="term" value="F:structural constituent of ribosome"/>
    <property type="evidence" value="ECO:0007669"/>
    <property type="project" value="InterPro"/>
</dbReference>
<dbReference type="PANTHER" id="PTHR21569">
    <property type="entry name" value="RIBOSOMAL PROTEIN S9"/>
    <property type="match status" value="1"/>
</dbReference>
<organism evidence="7 8">
    <name type="scientific">Candidatus Jacksonbacteria bacterium RIFCSPLOWO2_02_FULL_44_20</name>
    <dbReference type="NCBI Taxonomy" id="1798460"/>
    <lineage>
        <taxon>Bacteria</taxon>
        <taxon>Candidatus Jacksoniibacteriota</taxon>
    </lineage>
</organism>
<comment type="similarity">
    <text evidence="1 4">Belongs to the universal ribosomal protein uS9 family.</text>
</comment>
<name>A0A1G2ABQ9_9BACT</name>
<gene>
    <name evidence="7" type="ORF">A3H61_05030</name>
</gene>
<dbReference type="InterPro" id="IPR014721">
    <property type="entry name" value="Ribsml_uS5_D2-typ_fold_subgr"/>
</dbReference>
<dbReference type="GO" id="GO:0015935">
    <property type="term" value="C:small ribosomal subunit"/>
    <property type="evidence" value="ECO:0007669"/>
    <property type="project" value="UniProtKB-ARBA"/>
</dbReference>
<evidence type="ECO:0000256" key="1">
    <source>
        <dbReference type="ARBA" id="ARBA00005251"/>
    </source>
</evidence>
<proteinExistence type="inferred from homology"/>
<dbReference type="InterPro" id="IPR000754">
    <property type="entry name" value="Ribosomal_uS9"/>
</dbReference>
<sequence>MFTDRAYTHAVGRRKNATAQVRLYEEGRGRIYVNEKEFRKYFPHFEMQKIVTRPLDIVKEKQNLDISVKVSGGGFRGQADASSLAIARVIAKWKPEYREKLAKEELLKTDARVKERKKPGLKRARKAPQWAKR</sequence>
<dbReference type="GO" id="GO:0003723">
    <property type="term" value="F:RNA binding"/>
    <property type="evidence" value="ECO:0007669"/>
    <property type="project" value="TreeGrafter"/>
</dbReference>
<evidence type="ECO:0000313" key="8">
    <source>
        <dbReference type="Proteomes" id="UP000178315"/>
    </source>
</evidence>
<dbReference type="Pfam" id="PF00380">
    <property type="entry name" value="Ribosomal_S9"/>
    <property type="match status" value="1"/>
</dbReference>
<dbReference type="GO" id="GO:0005737">
    <property type="term" value="C:cytoplasm"/>
    <property type="evidence" value="ECO:0007669"/>
    <property type="project" value="UniProtKB-ARBA"/>
</dbReference>
<dbReference type="GO" id="GO:0006412">
    <property type="term" value="P:translation"/>
    <property type="evidence" value="ECO:0007669"/>
    <property type="project" value="InterPro"/>
</dbReference>
<evidence type="ECO:0000256" key="5">
    <source>
        <dbReference type="RuleBase" id="RU003816"/>
    </source>
</evidence>
<accession>A0A1G2ABQ9</accession>
<dbReference type="FunFam" id="3.30.230.10:FF:000001">
    <property type="entry name" value="30S ribosomal protein S9"/>
    <property type="match status" value="1"/>
</dbReference>
<dbReference type="NCBIfam" id="NF001099">
    <property type="entry name" value="PRK00132.1"/>
    <property type="match status" value="1"/>
</dbReference>
<dbReference type="InterPro" id="IPR023035">
    <property type="entry name" value="Ribosomal_uS9_bac/plastid"/>
</dbReference>
<reference evidence="7 8" key="1">
    <citation type="journal article" date="2016" name="Nat. Commun.">
        <title>Thousands of microbial genomes shed light on interconnected biogeochemical processes in an aquifer system.</title>
        <authorList>
            <person name="Anantharaman K."/>
            <person name="Brown C.T."/>
            <person name="Hug L.A."/>
            <person name="Sharon I."/>
            <person name="Castelle C.J."/>
            <person name="Probst A.J."/>
            <person name="Thomas B.C."/>
            <person name="Singh A."/>
            <person name="Wilkins M.J."/>
            <person name="Karaoz U."/>
            <person name="Brodie E.L."/>
            <person name="Williams K.H."/>
            <person name="Hubbard S.S."/>
            <person name="Banfield J.F."/>
        </authorList>
    </citation>
    <scope>NUCLEOTIDE SEQUENCE [LARGE SCALE GENOMIC DNA]</scope>
</reference>
<dbReference type="SUPFAM" id="SSF54211">
    <property type="entry name" value="Ribosomal protein S5 domain 2-like"/>
    <property type="match status" value="1"/>
</dbReference>
<dbReference type="InterPro" id="IPR020574">
    <property type="entry name" value="Ribosomal_uS9_CS"/>
</dbReference>
<keyword evidence="3 4" id="KW-0687">Ribonucleoprotein</keyword>
<keyword evidence="2 4" id="KW-0689">Ribosomal protein</keyword>
<feature type="compositionally biased region" description="Basic residues" evidence="6">
    <location>
        <begin position="114"/>
        <end position="133"/>
    </location>
</feature>
<evidence type="ECO:0000313" key="7">
    <source>
        <dbReference type="EMBL" id="OGY73487.1"/>
    </source>
</evidence>
<dbReference type="PANTHER" id="PTHR21569:SF1">
    <property type="entry name" value="SMALL RIBOSOMAL SUBUNIT PROTEIN US9M"/>
    <property type="match status" value="1"/>
</dbReference>
<dbReference type="PROSITE" id="PS00360">
    <property type="entry name" value="RIBOSOMAL_S9"/>
    <property type="match status" value="1"/>
</dbReference>
<dbReference type="EMBL" id="MHJU01000012">
    <property type="protein sequence ID" value="OGY73487.1"/>
    <property type="molecule type" value="Genomic_DNA"/>
</dbReference>
<dbReference type="AlphaFoldDB" id="A0A1G2ABQ9"/>
<dbReference type="InterPro" id="IPR020568">
    <property type="entry name" value="Ribosomal_Su5_D2-typ_SF"/>
</dbReference>
<evidence type="ECO:0000256" key="4">
    <source>
        <dbReference type="RuleBase" id="RU003815"/>
    </source>
</evidence>
<evidence type="ECO:0000256" key="3">
    <source>
        <dbReference type="ARBA" id="ARBA00023274"/>
    </source>
</evidence>
<protein>
    <recommendedName>
        <fullName evidence="5">30S ribosomal protein S9</fullName>
    </recommendedName>
</protein>
<comment type="caution">
    <text evidence="7">The sequence shown here is derived from an EMBL/GenBank/DDBJ whole genome shotgun (WGS) entry which is preliminary data.</text>
</comment>
<evidence type="ECO:0000256" key="6">
    <source>
        <dbReference type="SAM" id="MobiDB-lite"/>
    </source>
</evidence>
<evidence type="ECO:0000256" key="2">
    <source>
        <dbReference type="ARBA" id="ARBA00022980"/>
    </source>
</evidence>